<evidence type="ECO:0000256" key="2">
    <source>
        <dbReference type="ARBA" id="ARBA00004430"/>
    </source>
</evidence>
<evidence type="ECO:0000256" key="14">
    <source>
        <dbReference type="SAM" id="SignalP"/>
    </source>
</evidence>
<keyword evidence="12" id="KW-0966">Cell projection</keyword>
<dbReference type="GO" id="GO:0097541">
    <property type="term" value="C:axonemal basal plate"/>
    <property type="evidence" value="ECO:0007669"/>
    <property type="project" value="TreeGrafter"/>
</dbReference>
<keyword evidence="6" id="KW-0853">WD repeat</keyword>
<evidence type="ECO:0000256" key="1">
    <source>
        <dbReference type="ARBA" id="ARBA00004236"/>
    </source>
</evidence>
<dbReference type="GO" id="GO:0007399">
    <property type="term" value="P:nervous system development"/>
    <property type="evidence" value="ECO:0007669"/>
    <property type="project" value="TreeGrafter"/>
</dbReference>
<keyword evidence="14" id="KW-0732">Signal</keyword>
<comment type="subcellular location">
    <subcellularLocation>
        <location evidence="1">Cell membrane</location>
    </subcellularLocation>
    <subcellularLocation>
        <location evidence="2">Cytoplasm</location>
        <location evidence="2">Cytoskeleton</location>
        <location evidence="2">Cilium axoneme</location>
    </subcellularLocation>
</comment>
<proteinExistence type="inferred from homology"/>
<dbReference type="EMBL" id="JAUCMX010000008">
    <property type="protein sequence ID" value="KAK3537459.1"/>
    <property type="molecule type" value="Genomic_DNA"/>
</dbReference>
<name>A0AAE0V2R4_9TELE</name>
<organism evidence="15 16">
    <name type="scientific">Hemibagrus guttatus</name>
    <dbReference type="NCBI Taxonomy" id="175788"/>
    <lineage>
        <taxon>Eukaryota</taxon>
        <taxon>Metazoa</taxon>
        <taxon>Chordata</taxon>
        <taxon>Craniata</taxon>
        <taxon>Vertebrata</taxon>
        <taxon>Euteleostomi</taxon>
        <taxon>Actinopterygii</taxon>
        <taxon>Neopterygii</taxon>
        <taxon>Teleostei</taxon>
        <taxon>Ostariophysi</taxon>
        <taxon>Siluriformes</taxon>
        <taxon>Bagridae</taxon>
        <taxon>Hemibagrus</taxon>
    </lineage>
</organism>
<keyword evidence="5" id="KW-0963">Cytoplasm</keyword>
<keyword evidence="8" id="KW-0970">Cilium biogenesis/degradation</keyword>
<gene>
    <name evidence="15" type="ORF">QTP70_010662</name>
</gene>
<dbReference type="InterPro" id="IPR024511">
    <property type="entry name" value="Frtz"/>
</dbReference>
<feature type="signal peptide" evidence="14">
    <location>
        <begin position="1"/>
        <end position="20"/>
    </location>
</feature>
<reference evidence="15" key="1">
    <citation type="submission" date="2023-06" db="EMBL/GenBank/DDBJ databases">
        <title>Male Hemibagrus guttatus genome.</title>
        <authorList>
            <person name="Bian C."/>
        </authorList>
    </citation>
    <scope>NUCLEOTIDE SEQUENCE</scope>
    <source>
        <strain evidence="15">Male_cb2023</strain>
        <tissue evidence="15">Muscle</tissue>
    </source>
</reference>
<evidence type="ECO:0000256" key="7">
    <source>
        <dbReference type="ARBA" id="ARBA00022737"/>
    </source>
</evidence>
<keyword evidence="9" id="KW-0969">Cilium</keyword>
<feature type="compositionally biased region" description="Basic and acidic residues" evidence="13">
    <location>
        <begin position="540"/>
        <end position="556"/>
    </location>
</feature>
<keyword evidence="10" id="KW-0472">Membrane</keyword>
<feature type="chain" id="PRO_5041956131" evidence="14">
    <location>
        <begin position="21"/>
        <end position="628"/>
    </location>
</feature>
<evidence type="ECO:0000256" key="8">
    <source>
        <dbReference type="ARBA" id="ARBA00022794"/>
    </source>
</evidence>
<keyword evidence="11" id="KW-0206">Cytoskeleton</keyword>
<evidence type="ECO:0000256" key="3">
    <source>
        <dbReference type="ARBA" id="ARBA00006059"/>
    </source>
</evidence>
<dbReference type="GO" id="GO:0005886">
    <property type="term" value="C:plasma membrane"/>
    <property type="evidence" value="ECO:0007669"/>
    <property type="project" value="UniProtKB-SubCell"/>
</dbReference>
<evidence type="ECO:0000256" key="6">
    <source>
        <dbReference type="ARBA" id="ARBA00022574"/>
    </source>
</evidence>
<dbReference type="InterPro" id="IPR011044">
    <property type="entry name" value="Quino_amine_DH_bsu"/>
</dbReference>
<feature type="compositionally biased region" description="Basic and acidic residues" evidence="13">
    <location>
        <begin position="564"/>
        <end position="628"/>
    </location>
</feature>
<evidence type="ECO:0000313" key="15">
    <source>
        <dbReference type="EMBL" id="KAK3537459.1"/>
    </source>
</evidence>
<dbReference type="Pfam" id="PF11768">
    <property type="entry name" value="Frtz"/>
    <property type="match status" value="1"/>
</dbReference>
<sequence length="628" mass="69829">MMMLLSSGVLVTLTLSGVQLERVGIDKTLVGRLPADTISHAVIGERFILISLAEKSQVCQVYLGRRSQSSPELSARRLEKLSAADIKVSSLELAGGGGRRTCRRVALSRAQDVGVCWWQGGHDEVWPWSPVPSVSERANLVLLGFSQSPGLMVLSSIRTSGEPLDCCFSLTQPYQILTVELHKEAHSSTTELHEDPNRSTVELHEEAHVTQTCAYECARGRLQRLSATSLPLSSVPVSWCRDPSECWLLLGLQDSSVVLFHIETGLQTRVTCPMLPSVLVWHPDGGLIVVAGGQGELQCFDLGLGLVRLRLVSEEDVIGTSGVSLHLARHVRIAGGLEGVEWAHSPMSQCLNIPGGARESLLIKRGLPRSSSIATLEETCTVIQQENKNGEEKRERGGEKQRERGAEEERGKGGEKQRERGAEEERRETEGERGRGGEGKRRRETEEERGKGGEKQRKREAEEERGKGGEKQRGRGGEWKRRRETEGERAEEERGKGGSRGGGEGKRRRGEKEERSRGGEGKRRREAEEERGKRGGGRGGEGETRRGEKEERSRGKERQRRRGRDKERGKGVEKQREGEAEEERERRGEGKRRREAEGRRGRGGEGKRRKEAEGEKMRGIEEERGKEG</sequence>
<dbReference type="AlphaFoldDB" id="A0AAE0V2R4"/>
<dbReference type="GO" id="GO:0045184">
    <property type="term" value="P:establishment of protein localization"/>
    <property type="evidence" value="ECO:0007669"/>
    <property type="project" value="TreeGrafter"/>
</dbReference>
<evidence type="ECO:0000256" key="9">
    <source>
        <dbReference type="ARBA" id="ARBA00023069"/>
    </source>
</evidence>
<comment type="caution">
    <text evidence="15">The sequence shown here is derived from an EMBL/GenBank/DDBJ whole genome shotgun (WGS) entry which is preliminary data.</text>
</comment>
<evidence type="ECO:0000256" key="12">
    <source>
        <dbReference type="ARBA" id="ARBA00023273"/>
    </source>
</evidence>
<comment type="similarity">
    <text evidence="3">Belongs to the WD repeat fritz family.</text>
</comment>
<feature type="region of interest" description="Disordered" evidence="13">
    <location>
        <begin position="384"/>
        <end position="628"/>
    </location>
</feature>
<dbReference type="SUPFAM" id="SSF50969">
    <property type="entry name" value="YVTN repeat-like/Quinoprotein amine dehydrogenase"/>
    <property type="match status" value="1"/>
</dbReference>
<evidence type="ECO:0000256" key="4">
    <source>
        <dbReference type="ARBA" id="ARBA00022475"/>
    </source>
</evidence>
<evidence type="ECO:0000256" key="5">
    <source>
        <dbReference type="ARBA" id="ARBA00022490"/>
    </source>
</evidence>
<feature type="compositionally biased region" description="Basic and acidic residues" evidence="13">
    <location>
        <begin position="510"/>
        <end position="533"/>
    </location>
</feature>
<protein>
    <submittedName>
        <fullName evidence="15">Uncharacterized protein</fullName>
    </submittedName>
</protein>
<evidence type="ECO:0000256" key="13">
    <source>
        <dbReference type="SAM" id="MobiDB-lite"/>
    </source>
</evidence>
<evidence type="ECO:0000256" key="11">
    <source>
        <dbReference type="ARBA" id="ARBA00023212"/>
    </source>
</evidence>
<dbReference type="PANTHER" id="PTHR13667">
    <property type="entry name" value="HOMOLOC-13"/>
    <property type="match status" value="1"/>
</dbReference>
<evidence type="ECO:0000256" key="10">
    <source>
        <dbReference type="ARBA" id="ARBA00023136"/>
    </source>
</evidence>
<keyword evidence="4" id="KW-1003">Cell membrane</keyword>
<dbReference type="PANTHER" id="PTHR13667:SF5">
    <property type="entry name" value="WD REPEAT-CONTAINING AND PLANAR CELL POLARITY EFFECTOR PROTEIN FRITZ HOMOLOG"/>
    <property type="match status" value="1"/>
</dbReference>
<evidence type="ECO:0000313" key="16">
    <source>
        <dbReference type="Proteomes" id="UP001274896"/>
    </source>
</evidence>
<feature type="compositionally biased region" description="Basic and acidic residues" evidence="13">
    <location>
        <begin position="388"/>
        <end position="496"/>
    </location>
</feature>
<keyword evidence="16" id="KW-1185">Reference proteome</keyword>
<dbReference type="Proteomes" id="UP001274896">
    <property type="component" value="Unassembled WGS sequence"/>
</dbReference>
<keyword evidence="7" id="KW-0677">Repeat</keyword>
<accession>A0AAE0V2R4</accession>
<dbReference type="GO" id="GO:0044782">
    <property type="term" value="P:cilium organization"/>
    <property type="evidence" value="ECO:0007669"/>
    <property type="project" value="TreeGrafter"/>
</dbReference>